<feature type="transmembrane region" description="Helical" evidence="2">
    <location>
        <begin position="164"/>
        <end position="184"/>
    </location>
</feature>
<keyword evidence="1" id="KW-0175">Coiled coil</keyword>
<dbReference type="RefSeq" id="WP_132130209.1">
    <property type="nucleotide sequence ID" value="NZ_CP042432.1"/>
</dbReference>
<proteinExistence type="predicted"/>
<evidence type="ECO:0000256" key="3">
    <source>
        <dbReference type="SAM" id="SignalP"/>
    </source>
</evidence>
<accession>A0A4R3KNU8</accession>
<feature type="coiled-coil region" evidence="1">
    <location>
        <begin position="119"/>
        <end position="146"/>
    </location>
</feature>
<evidence type="ECO:0000313" key="4">
    <source>
        <dbReference type="EMBL" id="TCS85496.1"/>
    </source>
</evidence>
<gene>
    <name evidence="4" type="ORF">EDD80_11271</name>
</gene>
<evidence type="ECO:0000256" key="2">
    <source>
        <dbReference type="SAM" id="Phobius"/>
    </source>
</evidence>
<feature type="signal peptide" evidence="3">
    <location>
        <begin position="1"/>
        <end position="37"/>
    </location>
</feature>
<evidence type="ECO:0000313" key="5">
    <source>
        <dbReference type="Proteomes" id="UP000295807"/>
    </source>
</evidence>
<dbReference type="AlphaFoldDB" id="A0A4R3KNU8"/>
<keyword evidence="3" id="KW-0732">Signal</keyword>
<keyword evidence="2" id="KW-0812">Transmembrane</keyword>
<dbReference type="EMBL" id="SMAD01000012">
    <property type="protein sequence ID" value="TCS85496.1"/>
    <property type="molecule type" value="Genomic_DNA"/>
</dbReference>
<dbReference type="Proteomes" id="UP000295807">
    <property type="component" value="Unassembled WGS sequence"/>
</dbReference>
<sequence length="188" mass="21551">MMPLKLSTPFGAGRPSCKCACRFLLPLVLLLLFSGMAAGQSADAELREMMSRRAGLLQQWRRFNLEENALFGGQSKKDLRNILQTQQRIIELDNQILNYGKLENYTKQKTEKDETLQLRKSLYNRLDSAETLKSRYEEQLSALEKRESTLKAGIERRQSANRGLSIALVLVTALLLLSLFYNPLRKKR</sequence>
<keyword evidence="5" id="KW-1185">Reference proteome</keyword>
<keyword evidence="2" id="KW-0472">Membrane</keyword>
<protein>
    <submittedName>
        <fullName evidence="4">Uncharacterized protein</fullName>
    </submittedName>
</protein>
<dbReference type="OrthoDB" id="797840at2"/>
<name>A0A4R3KNU8_9SPHI</name>
<organism evidence="4 5">
    <name type="scientific">Anseongella ginsenosidimutans</name>
    <dbReference type="NCBI Taxonomy" id="496056"/>
    <lineage>
        <taxon>Bacteria</taxon>
        <taxon>Pseudomonadati</taxon>
        <taxon>Bacteroidota</taxon>
        <taxon>Sphingobacteriia</taxon>
        <taxon>Sphingobacteriales</taxon>
        <taxon>Sphingobacteriaceae</taxon>
        <taxon>Anseongella</taxon>
    </lineage>
</organism>
<keyword evidence="2" id="KW-1133">Transmembrane helix</keyword>
<evidence type="ECO:0000256" key="1">
    <source>
        <dbReference type="SAM" id="Coils"/>
    </source>
</evidence>
<feature type="chain" id="PRO_5020992559" evidence="3">
    <location>
        <begin position="38"/>
        <end position="188"/>
    </location>
</feature>
<comment type="caution">
    <text evidence="4">The sequence shown here is derived from an EMBL/GenBank/DDBJ whole genome shotgun (WGS) entry which is preliminary data.</text>
</comment>
<reference evidence="4 5" key="1">
    <citation type="submission" date="2019-03" db="EMBL/GenBank/DDBJ databases">
        <title>Genomic Encyclopedia of Type Strains, Phase IV (KMG-IV): sequencing the most valuable type-strain genomes for metagenomic binning, comparative biology and taxonomic classification.</title>
        <authorList>
            <person name="Goeker M."/>
        </authorList>
    </citation>
    <scope>NUCLEOTIDE SEQUENCE [LARGE SCALE GENOMIC DNA]</scope>
    <source>
        <strain evidence="4 5">DSM 21100</strain>
    </source>
</reference>